<accession>A0A6L2JWH8</accession>
<evidence type="ECO:0000256" key="3">
    <source>
        <dbReference type="SAM" id="MobiDB-lite"/>
    </source>
</evidence>
<feature type="compositionally biased region" description="Polar residues" evidence="3">
    <location>
        <begin position="618"/>
        <end position="631"/>
    </location>
</feature>
<evidence type="ECO:0000259" key="4">
    <source>
        <dbReference type="Pfam" id="PF07727"/>
    </source>
</evidence>
<dbReference type="GO" id="GO:0016787">
    <property type="term" value="F:hydrolase activity"/>
    <property type="evidence" value="ECO:0007669"/>
    <property type="project" value="UniProtKB-KW"/>
</dbReference>
<feature type="compositionally biased region" description="Polar residues" evidence="3">
    <location>
        <begin position="1268"/>
        <end position="1277"/>
    </location>
</feature>
<dbReference type="PANTHER" id="PTHR42648:SF18">
    <property type="entry name" value="RETROTRANSPOSON, UNCLASSIFIED-LIKE PROTEIN"/>
    <property type="match status" value="1"/>
</dbReference>
<dbReference type="InterPro" id="IPR012337">
    <property type="entry name" value="RNaseH-like_sf"/>
</dbReference>
<keyword evidence="1" id="KW-0479">Metal-binding</keyword>
<gene>
    <name evidence="5" type="ORF">Tci_012910</name>
</gene>
<feature type="compositionally biased region" description="Polar residues" evidence="3">
    <location>
        <begin position="483"/>
        <end position="499"/>
    </location>
</feature>
<feature type="region of interest" description="Disordered" evidence="3">
    <location>
        <begin position="476"/>
        <end position="503"/>
    </location>
</feature>
<dbReference type="EMBL" id="BKCJ010001370">
    <property type="protein sequence ID" value="GEU40932.1"/>
    <property type="molecule type" value="Genomic_DNA"/>
</dbReference>
<dbReference type="Pfam" id="PF07727">
    <property type="entry name" value="RVT_2"/>
    <property type="match status" value="1"/>
</dbReference>
<protein>
    <submittedName>
        <fullName evidence="5">Retrovirus-related Pol polyprotein from transposon TNT 1-94</fullName>
    </submittedName>
</protein>
<name>A0A6L2JWH8_TANCI</name>
<feature type="region of interest" description="Disordered" evidence="3">
    <location>
        <begin position="588"/>
        <end position="632"/>
    </location>
</feature>
<feature type="region of interest" description="Disordered" evidence="3">
    <location>
        <begin position="1268"/>
        <end position="1356"/>
    </location>
</feature>
<evidence type="ECO:0000313" key="5">
    <source>
        <dbReference type="EMBL" id="GEU40932.1"/>
    </source>
</evidence>
<dbReference type="SUPFAM" id="SSF53098">
    <property type="entry name" value="Ribonuclease H-like"/>
    <property type="match status" value="1"/>
</dbReference>
<reference evidence="5" key="1">
    <citation type="journal article" date="2019" name="Sci. Rep.">
        <title>Draft genome of Tanacetum cinerariifolium, the natural source of mosquito coil.</title>
        <authorList>
            <person name="Yamashiro T."/>
            <person name="Shiraishi A."/>
            <person name="Satake H."/>
            <person name="Nakayama K."/>
        </authorList>
    </citation>
    <scope>NUCLEOTIDE SEQUENCE</scope>
</reference>
<proteinExistence type="predicted"/>
<dbReference type="InterPro" id="IPR039537">
    <property type="entry name" value="Retrotran_Ty1/copia-like"/>
</dbReference>
<dbReference type="Gene3D" id="3.30.420.10">
    <property type="entry name" value="Ribonuclease H-like superfamily/Ribonuclease H"/>
    <property type="match status" value="1"/>
</dbReference>
<feature type="domain" description="Reverse transcriptase Ty1/copia-type" evidence="4">
    <location>
        <begin position="786"/>
        <end position="905"/>
    </location>
</feature>
<sequence>MGVSTVVCSRIAGESSVAAIALTTTVVDSGLAVPVFKKGDDPIDAINKMMSFLSTVVTSRFPSTNNQLRNSSNARQQTTIHDRRVTVQPLQERQNSYAASISGKRANNSSTGGNYSVLLVEAQGNCKVLNEEELEFLADLCIVKGLIPQSFLTYNAAYQAGDLDAYDCDEISTAKAVLMANLSSYSSDVLSEPSIEENGVTRPKKYYELSATEVIQADCDVKATNIILQGLPPEERECKLYDEFDKFAYKKGESLHSGLIVPVFQKGDDPIDVINHMMSFLTAVVTSWYPPTNNQLRNLSNPRQQATINNGRVTIKPIQGRHTSLAAGKSRTYTSGASGNNSKKQRNVVCYNYKGEGNMSKQCTKPKRKMDESWFKDKVLLNVITHNAAYQAEDLDAYDSDCDEINTAKVALMVNLSYYGSDDLAESETEITSDNNIIPYSQYKTNAIMIRDSKETLMLAEESRFKMLLKQKDPMMSEKKVNTKPNSVNSEEPNISTRPTPVEVPKELPKVSMVNTSLKKLKHHLASFDVVVKERTTATAITEGTTFTIVGNVCPLPRITTTSKLPLRKPIVLESNPPKPMVILAYSQKPKESRNNVPVSKSKINKSLSANKKEPNKSWGSTVSNVPSSSVDDCRQGLVRGLPKLKFEKDHLCSACAMGKSKKKSHKPKSEDTNQEKLYLLHMDLCGPIRVGISHETSVARSPQQNGVIERRNRTLIEAARTMLIYAQASLFLWEEAVATDLLFQSLIDEVLTPPPSVDPPAPEVIALIAEIKAMQEELNEFECLKVWELVTQPDKVMVITLKWIYKVKLDKLHGILKNKAHLVARGYRQDEGFDFEESFAPVARLEATRIFLAYAAHKNVVVYQMDVKTVFLNGNLREEVMLASRTGLWIQITQIMCLVDPALFICRNDNDLLLSKYALESLKKYDFESCDPVDTPMVEKSKLDEDKERKAIDPSYYREDSSIALTAFADAHYAGCQDTHRNTSKSLTMDMTIDQQVSLDEDLVPHASRLRIGKSNFFLRSNITSKESTLQVVYDVLRLNPFYKAFLITADVPKIYMQEFWATATVHHQSIHFKMNNKKRIGNLEYFKEMLHICPRIPNQTFDELSFEEEILSFLRNLGHSKEIKKITDNVDFAYLLWEDFVCQVEHKDAKKSNEMYYPRFTKVIINFFMTKDPSIPRINKKLCSLQGVLRFASGAEPPKTKASVRKMQSSSDTTMPPLTAAGTRLSTSTKGKQPAKSSKAKGLSVLFEVALTEAEQMKLATKRSLQQTHISQASESGADERTGIIPGVPDVPTYESDEEISWKSSDEDDDDVDDQSDANEDDDVNDQEDEDEQDDDDQDDNDDDQDSDNDGDTLYIPSCLLMMKKLKMRKVLILFFKHCLTWKTLMMKAMMTLVMSSSVSSQFISNMLNPSPDAGIDSLFESTHRVDVPVTTIVEPLPLTAPTLPPPSTPIISQVQQAPTPLPASTSLQNLTNFGSLFRFGHRLKTLEANFFEFMQTNQFAKAISSILGIVNRYIDHWMNEAIKVVVQLQSDRF</sequence>
<evidence type="ECO:0000256" key="2">
    <source>
        <dbReference type="ARBA" id="ARBA00022801"/>
    </source>
</evidence>
<feature type="compositionally biased region" description="Acidic residues" evidence="3">
    <location>
        <begin position="1308"/>
        <end position="1353"/>
    </location>
</feature>
<feature type="region of interest" description="Disordered" evidence="3">
    <location>
        <begin position="1201"/>
        <end position="1241"/>
    </location>
</feature>
<dbReference type="PANTHER" id="PTHR42648">
    <property type="entry name" value="TRANSPOSASE, PUTATIVE-RELATED"/>
    <property type="match status" value="1"/>
</dbReference>
<keyword evidence="2" id="KW-0378">Hydrolase</keyword>
<feature type="compositionally biased region" description="Polar residues" evidence="3">
    <location>
        <begin position="1208"/>
        <end position="1218"/>
    </location>
</feature>
<dbReference type="GO" id="GO:0046872">
    <property type="term" value="F:metal ion binding"/>
    <property type="evidence" value="ECO:0007669"/>
    <property type="project" value="UniProtKB-KW"/>
</dbReference>
<comment type="caution">
    <text evidence="5">The sequence shown here is derived from an EMBL/GenBank/DDBJ whole genome shotgun (WGS) entry which is preliminary data.</text>
</comment>
<evidence type="ECO:0000256" key="1">
    <source>
        <dbReference type="ARBA" id="ARBA00022723"/>
    </source>
</evidence>
<dbReference type="GO" id="GO:0003676">
    <property type="term" value="F:nucleic acid binding"/>
    <property type="evidence" value="ECO:0007669"/>
    <property type="project" value="InterPro"/>
</dbReference>
<dbReference type="InterPro" id="IPR036397">
    <property type="entry name" value="RNaseH_sf"/>
</dbReference>
<organism evidence="5">
    <name type="scientific">Tanacetum cinerariifolium</name>
    <name type="common">Dalmatian daisy</name>
    <name type="synonym">Chrysanthemum cinerariifolium</name>
    <dbReference type="NCBI Taxonomy" id="118510"/>
    <lineage>
        <taxon>Eukaryota</taxon>
        <taxon>Viridiplantae</taxon>
        <taxon>Streptophyta</taxon>
        <taxon>Embryophyta</taxon>
        <taxon>Tracheophyta</taxon>
        <taxon>Spermatophyta</taxon>
        <taxon>Magnoliopsida</taxon>
        <taxon>eudicotyledons</taxon>
        <taxon>Gunneridae</taxon>
        <taxon>Pentapetalae</taxon>
        <taxon>asterids</taxon>
        <taxon>campanulids</taxon>
        <taxon>Asterales</taxon>
        <taxon>Asteraceae</taxon>
        <taxon>Asteroideae</taxon>
        <taxon>Anthemideae</taxon>
        <taxon>Anthemidinae</taxon>
        <taxon>Tanacetum</taxon>
    </lineage>
</organism>
<dbReference type="InterPro" id="IPR013103">
    <property type="entry name" value="RVT_2"/>
</dbReference>